<comment type="caution">
    <text evidence="3">The sequence shown here is derived from an EMBL/GenBank/DDBJ whole genome shotgun (WGS) entry which is preliminary data.</text>
</comment>
<dbReference type="AlphaFoldDB" id="A0A1Y4T1E4"/>
<dbReference type="Gene3D" id="3.30.930.30">
    <property type="match status" value="1"/>
</dbReference>
<comment type="similarity">
    <text evidence="1">Belongs to the plasmid mobilization pre family.</text>
</comment>
<gene>
    <name evidence="3" type="ORF">B5E75_05705</name>
</gene>
<dbReference type="Pfam" id="PF01076">
    <property type="entry name" value="Mob_Pre"/>
    <property type="match status" value="1"/>
</dbReference>
<sequence length="379" mass="44350">MVGKGSVNHNSRKFKAENVDGNRTHLNIDYCNEPIRKVYHELFDDALKRYNDRQTRADRKIENYYEKIRSSKQEKPFHELILQIGDKENMSAESENGTLARQILDEYYRGFQERNPQLKVFSAHLHMDEATPHLHIDFVPFTTGSKRGLDTRVSLKQALAAQGFKGGTRGDTEWNQWVSAEKSALAFVMERHGIEWEHKGTHEKHLSVLDYKKQEREKEINALEDKLVEKKDEFRVMADRIKNFDNGERALQNLDESIMNGPEYQLPEPSAMMSARSYKTKFVEPLVARFKSLISTLFARYFKALDSYHSLNITNGNLYRENEKLSKINGKLTEENTRLRAENKDYSLLRRVFGHKQIDSLLEQARNLKGQKRDYTRSR</sequence>
<name>A0A1Y4T1E4_9FIRM</name>
<feature type="coiled-coil region" evidence="2">
    <location>
        <begin position="322"/>
        <end position="378"/>
    </location>
</feature>
<dbReference type="InterPro" id="IPR001668">
    <property type="entry name" value="Mob_Pre"/>
</dbReference>
<accession>A0A1Y4T1E4</accession>
<proteinExistence type="inferred from homology"/>
<dbReference type="GO" id="GO:0006310">
    <property type="term" value="P:DNA recombination"/>
    <property type="evidence" value="ECO:0007669"/>
    <property type="project" value="InterPro"/>
</dbReference>
<dbReference type="CDD" id="cd17242">
    <property type="entry name" value="MobM_relaxase"/>
    <property type="match status" value="1"/>
</dbReference>
<dbReference type="OrthoDB" id="9800759at2"/>
<dbReference type="RefSeq" id="WP_087357833.1">
    <property type="nucleotide sequence ID" value="NZ_NFLJ01000013.1"/>
</dbReference>
<evidence type="ECO:0000313" key="4">
    <source>
        <dbReference type="Proteomes" id="UP000195305"/>
    </source>
</evidence>
<organism evidence="3 4">
    <name type="scientific">Massilimicrobiota timonensis</name>
    <dbReference type="NCBI Taxonomy" id="1776392"/>
    <lineage>
        <taxon>Bacteria</taxon>
        <taxon>Bacillati</taxon>
        <taxon>Bacillota</taxon>
        <taxon>Erysipelotrichia</taxon>
        <taxon>Erysipelotrichales</taxon>
        <taxon>Erysipelotrichaceae</taxon>
        <taxon>Massilimicrobiota</taxon>
    </lineage>
</organism>
<keyword evidence="2" id="KW-0175">Coiled coil</keyword>
<protein>
    <submittedName>
        <fullName evidence="3">Recombinase</fullName>
    </submittedName>
</protein>
<keyword evidence="4" id="KW-1185">Reference proteome</keyword>
<dbReference type="EMBL" id="NFLJ01000013">
    <property type="protein sequence ID" value="OUQ34823.1"/>
    <property type="molecule type" value="Genomic_DNA"/>
</dbReference>
<feature type="coiled-coil region" evidence="2">
    <location>
        <begin position="206"/>
        <end position="240"/>
    </location>
</feature>
<evidence type="ECO:0000256" key="1">
    <source>
        <dbReference type="ARBA" id="ARBA00010657"/>
    </source>
</evidence>
<evidence type="ECO:0000256" key="2">
    <source>
        <dbReference type="SAM" id="Coils"/>
    </source>
</evidence>
<evidence type="ECO:0000313" key="3">
    <source>
        <dbReference type="EMBL" id="OUQ34823.1"/>
    </source>
</evidence>
<reference evidence="3 4" key="1">
    <citation type="journal article" date="2018" name="BMC Genomics">
        <title>Whole genome sequencing and function prediction of 133 gut anaerobes isolated from chicken caecum in pure cultures.</title>
        <authorList>
            <person name="Medvecky M."/>
            <person name="Cejkova D."/>
            <person name="Polansky O."/>
            <person name="Karasova D."/>
            <person name="Kubasova T."/>
            <person name="Cizek A."/>
            <person name="Rychlik I."/>
        </authorList>
    </citation>
    <scope>NUCLEOTIDE SEQUENCE [LARGE SCALE GENOMIC DNA]</scope>
    <source>
        <strain evidence="3 4">An13</strain>
    </source>
</reference>
<dbReference type="Proteomes" id="UP000195305">
    <property type="component" value="Unassembled WGS sequence"/>
</dbReference>
<dbReference type="GO" id="GO:0003677">
    <property type="term" value="F:DNA binding"/>
    <property type="evidence" value="ECO:0007669"/>
    <property type="project" value="InterPro"/>
</dbReference>